<comment type="caution">
    <text evidence="1">The sequence shown here is derived from an EMBL/GenBank/DDBJ whole genome shotgun (WGS) entry which is preliminary data.</text>
</comment>
<keyword evidence="2" id="KW-1185">Reference proteome</keyword>
<sequence>MPHCRHGIAASVADAEIKPALVALREDAALLSFHVAQLPPARAARPDTIDANLAVGRAKVDASDTFEDAAAHLSSREVSSILNDGSALSAVLQKR</sequence>
<evidence type="ECO:0000313" key="2">
    <source>
        <dbReference type="Proteomes" id="UP001549291"/>
    </source>
</evidence>
<protein>
    <submittedName>
        <fullName evidence="1">Uncharacterized protein</fullName>
    </submittedName>
</protein>
<proteinExistence type="predicted"/>
<dbReference type="EMBL" id="JBEPTQ010000001">
    <property type="protein sequence ID" value="MET4716047.1"/>
    <property type="molecule type" value="Genomic_DNA"/>
</dbReference>
<dbReference type="Proteomes" id="UP001549291">
    <property type="component" value="Unassembled WGS sequence"/>
</dbReference>
<organism evidence="1 2">
    <name type="scientific">Bradyrhizobium japonicum</name>
    <dbReference type="NCBI Taxonomy" id="375"/>
    <lineage>
        <taxon>Bacteria</taxon>
        <taxon>Pseudomonadati</taxon>
        <taxon>Pseudomonadota</taxon>
        <taxon>Alphaproteobacteria</taxon>
        <taxon>Hyphomicrobiales</taxon>
        <taxon>Nitrobacteraceae</taxon>
        <taxon>Bradyrhizobium</taxon>
    </lineage>
</organism>
<name>A0ABV2RGW9_BRAJP</name>
<gene>
    <name evidence="1" type="ORF">ABIF63_000150</name>
</gene>
<accession>A0ABV2RGW9</accession>
<evidence type="ECO:0000313" key="1">
    <source>
        <dbReference type="EMBL" id="MET4716047.1"/>
    </source>
</evidence>
<reference evidence="1 2" key="1">
    <citation type="submission" date="2024-06" db="EMBL/GenBank/DDBJ databases">
        <title>Genomic Encyclopedia of Type Strains, Phase V (KMG-V): Genome sequencing to study the core and pangenomes of soil and plant-associated prokaryotes.</title>
        <authorList>
            <person name="Whitman W."/>
        </authorList>
    </citation>
    <scope>NUCLEOTIDE SEQUENCE [LARGE SCALE GENOMIC DNA]</scope>
    <source>
        <strain evidence="1 2">USDA 160</strain>
    </source>
</reference>